<reference evidence="1 2" key="1">
    <citation type="journal article" date="2018" name="Sci. Rep.">
        <title>Genomic signatures of local adaptation to the degree of environmental predictability in rotifers.</title>
        <authorList>
            <person name="Franch-Gras L."/>
            <person name="Hahn C."/>
            <person name="Garcia-Roger E.M."/>
            <person name="Carmona M.J."/>
            <person name="Serra M."/>
            <person name="Gomez A."/>
        </authorList>
    </citation>
    <scope>NUCLEOTIDE SEQUENCE [LARGE SCALE GENOMIC DNA]</scope>
    <source>
        <strain evidence="1">HYR1</strain>
    </source>
</reference>
<sequence>MTLKFKEEVRKKNEIVYDKNYTKRYSGRNGLSKNTNKDNNRNLKYNAKKTFDPHRQKRNDVEARLLELQAKILLAKALAEMPVGYGRFDFDELGKRSVDSSYSNNLDKNQNQ</sequence>
<dbReference type="AlphaFoldDB" id="A0A3M7RZZ3"/>
<organism evidence="1 2">
    <name type="scientific">Brachionus plicatilis</name>
    <name type="common">Marine rotifer</name>
    <name type="synonym">Brachionus muelleri</name>
    <dbReference type="NCBI Taxonomy" id="10195"/>
    <lineage>
        <taxon>Eukaryota</taxon>
        <taxon>Metazoa</taxon>
        <taxon>Spiralia</taxon>
        <taxon>Gnathifera</taxon>
        <taxon>Rotifera</taxon>
        <taxon>Eurotatoria</taxon>
        <taxon>Monogononta</taxon>
        <taxon>Pseudotrocha</taxon>
        <taxon>Ploima</taxon>
        <taxon>Brachionidae</taxon>
        <taxon>Brachionus</taxon>
    </lineage>
</organism>
<accession>A0A3M7RZZ3</accession>
<evidence type="ECO:0000313" key="1">
    <source>
        <dbReference type="EMBL" id="RNA28980.1"/>
    </source>
</evidence>
<name>A0A3M7RZZ3_BRAPC</name>
<keyword evidence="2" id="KW-1185">Reference proteome</keyword>
<evidence type="ECO:0000313" key="2">
    <source>
        <dbReference type="Proteomes" id="UP000276133"/>
    </source>
</evidence>
<protein>
    <submittedName>
        <fullName evidence="1">Uncharacterized protein</fullName>
    </submittedName>
</protein>
<dbReference type="Proteomes" id="UP000276133">
    <property type="component" value="Unassembled WGS sequence"/>
</dbReference>
<dbReference type="EMBL" id="REGN01002302">
    <property type="protein sequence ID" value="RNA28980.1"/>
    <property type="molecule type" value="Genomic_DNA"/>
</dbReference>
<proteinExistence type="predicted"/>
<comment type="caution">
    <text evidence="1">The sequence shown here is derived from an EMBL/GenBank/DDBJ whole genome shotgun (WGS) entry which is preliminary data.</text>
</comment>
<gene>
    <name evidence="1" type="ORF">BpHYR1_011976</name>
</gene>